<dbReference type="AlphaFoldDB" id="A0A9P8QKB8"/>
<keyword evidence="2" id="KW-1185">Reference proteome</keyword>
<accession>A0A9P8QKB8</accession>
<gene>
    <name evidence="1" type="ORF">Trco_007358</name>
</gene>
<reference evidence="1" key="1">
    <citation type="submission" date="2021-08" db="EMBL/GenBank/DDBJ databases">
        <title>Chromosome-Level Trichoderma cornu-damae using Hi-C Data.</title>
        <authorList>
            <person name="Kim C.S."/>
        </authorList>
    </citation>
    <scope>NUCLEOTIDE SEQUENCE</scope>
    <source>
        <strain evidence="1">KA19-0412C</strain>
    </source>
</reference>
<dbReference type="OrthoDB" id="4192220at2759"/>
<protein>
    <submittedName>
        <fullName evidence="1">Uncharacterized protein</fullName>
    </submittedName>
</protein>
<dbReference type="EMBL" id="JAIWOZ010000006">
    <property type="protein sequence ID" value="KAH6603912.1"/>
    <property type="molecule type" value="Genomic_DNA"/>
</dbReference>
<evidence type="ECO:0000313" key="1">
    <source>
        <dbReference type="EMBL" id="KAH6603912.1"/>
    </source>
</evidence>
<proteinExistence type="predicted"/>
<evidence type="ECO:0000313" key="2">
    <source>
        <dbReference type="Proteomes" id="UP000827724"/>
    </source>
</evidence>
<sequence length="104" mass="11169">MAIDTLPPEALTGILLQVHASRGGKSGSLASCLPRLLEAFDRQALCETTRSLTMPASAWSLIPANLDTDDLANPLRDDAVPDDAVHLRHARIRLRTMRGAIVGT</sequence>
<comment type="caution">
    <text evidence="1">The sequence shown here is derived from an EMBL/GenBank/DDBJ whole genome shotgun (WGS) entry which is preliminary data.</text>
</comment>
<name>A0A9P8QKB8_9HYPO</name>
<dbReference type="Proteomes" id="UP000827724">
    <property type="component" value="Unassembled WGS sequence"/>
</dbReference>
<organism evidence="1 2">
    <name type="scientific">Trichoderma cornu-damae</name>
    <dbReference type="NCBI Taxonomy" id="654480"/>
    <lineage>
        <taxon>Eukaryota</taxon>
        <taxon>Fungi</taxon>
        <taxon>Dikarya</taxon>
        <taxon>Ascomycota</taxon>
        <taxon>Pezizomycotina</taxon>
        <taxon>Sordariomycetes</taxon>
        <taxon>Hypocreomycetidae</taxon>
        <taxon>Hypocreales</taxon>
        <taxon>Hypocreaceae</taxon>
        <taxon>Trichoderma</taxon>
    </lineage>
</organism>